<name>A0A927RAJ3_9ACTN</name>
<organism evidence="1 2">
    <name type="scientific">Plantactinospora soyae</name>
    <dbReference type="NCBI Taxonomy" id="1544732"/>
    <lineage>
        <taxon>Bacteria</taxon>
        <taxon>Bacillati</taxon>
        <taxon>Actinomycetota</taxon>
        <taxon>Actinomycetes</taxon>
        <taxon>Micromonosporales</taxon>
        <taxon>Micromonosporaceae</taxon>
        <taxon>Plantactinospora</taxon>
    </lineage>
</organism>
<protein>
    <submittedName>
        <fullName evidence="1">Uncharacterized protein</fullName>
    </submittedName>
</protein>
<sequence length="154" mass="17205">MLEARKVSVWRSRYEISVDGRTVTTWDNAFWKSGGSFELDGRHYQVRGNFLGNRYAMVDVDDRIVASADRVGRKRWTVDADGETYQFQRASVWSHEQELHARGGRVGSVKRTSVWRGDLTADLPGLSLPVQIFVLGVLITMLDQQSAAAASAAS</sequence>
<dbReference type="Proteomes" id="UP000649753">
    <property type="component" value="Unassembled WGS sequence"/>
</dbReference>
<reference evidence="1" key="1">
    <citation type="submission" date="2020-10" db="EMBL/GenBank/DDBJ databases">
        <title>Sequencing the genomes of 1000 actinobacteria strains.</title>
        <authorList>
            <person name="Klenk H.-P."/>
        </authorList>
    </citation>
    <scope>NUCLEOTIDE SEQUENCE</scope>
    <source>
        <strain evidence="1">DSM 46832</strain>
    </source>
</reference>
<evidence type="ECO:0000313" key="2">
    <source>
        <dbReference type="Proteomes" id="UP000649753"/>
    </source>
</evidence>
<keyword evidence="2" id="KW-1185">Reference proteome</keyword>
<proteinExistence type="predicted"/>
<comment type="caution">
    <text evidence="1">The sequence shown here is derived from an EMBL/GenBank/DDBJ whole genome shotgun (WGS) entry which is preliminary data.</text>
</comment>
<evidence type="ECO:0000313" key="1">
    <source>
        <dbReference type="EMBL" id="MBE1492434.1"/>
    </source>
</evidence>
<dbReference type="EMBL" id="JADBEB010000001">
    <property type="protein sequence ID" value="MBE1492434.1"/>
    <property type="molecule type" value="Genomic_DNA"/>
</dbReference>
<dbReference type="AlphaFoldDB" id="A0A927RAJ3"/>
<dbReference type="RefSeq" id="WP_192771341.1">
    <property type="nucleotide sequence ID" value="NZ_JADBEB010000001.1"/>
</dbReference>
<gene>
    <name evidence="1" type="ORF">H4W31_008072</name>
</gene>
<accession>A0A927RAJ3</accession>